<dbReference type="RefSeq" id="WP_099990226.1">
    <property type="nucleotide sequence ID" value="NZ_CP024702.1"/>
</dbReference>
<keyword evidence="3" id="KW-0378">Hydrolase</keyword>
<keyword evidence="3" id="KW-0067">ATP-binding</keyword>
<dbReference type="AlphaFoldDB" id="A0AAD0F322"/>
<dbReference type="InterPro" id="IPR027417">
    <property type="entry name" value="P-loop_NTPase"/>
</dbReference>
<dbReference type="InterPro" id="IPR038718">
    <property type="entry name" value="SNF2-like_sf"/>
</dbReference>
<dbReference type="Gene3D" id="3.40.50.10810">
    <property type="entry name" value="Tandem AAA-ATPase domain"/>
    <property type="match status" value="1"/>
</dbReference>
<gene>
    <name evidence="3" type="ORF">CTM86_01915</name>
</gene>
<dbReference type="Gene3D" id="3.40.50.300">
    <property type="entry name" value="P-loop containing nucleotide triphosphate hydrolases"/>
    <property type="match status" value="1"/>
</dbReference>
<dbReference type="Pfam" id="PF00271">
    <property type="entry name" value="Helicase_C"/>
    <property type="match status" value="1"/>
</dbReference>
<dbReference type="GO" id="GO:0005524">
    <property type="term" value="F:ATP binding"/>
    <property type="evidence" value="ECO:0007669"/>
    <property type="project" value="InterPro"/>
</dbReference>
<name>A0AAD0F322_9FUSO</name>
<feature type="domain" description="Helicase ATP-binding" evidence="1">
    <location>
        <begin position="215"/>
        <end position="311"/>
    </location>
</feature>
<evidence type="ECO:0000259" key="2">
    <source>
        <dbReference type="PROSITE" id="PS51194"/>
    </source>
</evidence>
<dbReference type="SUPFAM" id="SSF52540">
    <property type="entry name" value="P-loop containing nucleoside triphosphate hydrolases"/>
    <property type="match status" value="2"/>
</dbReference>
<keyword evidence="3" id="KW-0347">Helicase</keyword>
<protein>
    <submittedName>
        <fullName evidence="3">Helicase</fullName>
    </submittedName>
</protein>
<dbReference type="InterPro" id="IPR014001">
    <property type="entry name" value="Helicase_ATP-bd"/>
</dbReference>
<evidence type="ECO:0000313" key="3">
    <source>
        <dbReference type="EMBL" id="ATV65428.1"/>
    </source>
</evidence>
<organism evidence="3 4">
    <name type="scientific">Fusobacterium pseudoperiodonticum</name>
    <dbReference type="NCBI Taxonomy" id="2663009"/>
    <lineage>
        <taxon>Bacteria</taxon>
        <taxon>Fusobacteriati</taxon>
        <taxon>Fusobacteriota</taxon>
        <taxon>Fusobacteriia</taxon>
        <taxon>Fusobacteriales</taxon>
        <taxon>Fusobacteriaceae</taxon>
        <taxon>Fusobacterium</taxon>
    </lineage>
</organism>
<dbReference type="PROSITE" id="PS51194">
    <property type="entry name" value="HELICASE_CTER"/>
    <property type="match status" value="1"/>
</dbReference>
<dbReference type="SMART" id="SM00490">
    <property type="entry name" value="HELICc"/>
    <property type="match status" value="1"/>
</dbReference>
<evidence type="ECO:0000313" key="4">
    <source>
        <dbReference type="Proteomes" id="UP000231749"/>
    </source>
</evidence>
<dbReference type="PROSITE" id="PS51192">
    <property type="entry name" value="HELICASE_ATP_BIND_1"/>
    <property type="match status" value="1"/>
</dbReference>
<dbReference type="InterPro" id="IPR001650">
    <property type="entry name" value="Helicase_C-like"/>
</dbReference>
<keyword evidence="3" id="KW-0547">Nucleotide-binding</keyword>
<evidence type="ECO:0000259" key="1">
    <source>
        <dbReference type="PROSITE" id="PS51192"/>
    </source>
</evidence>
<dbReference type="PANTHER" id="PTHR10799">
    <property type="entry name" value="SNF2/RAD54 HELICASE FAMILY"/>
    <property type="match status" value="1"/>
</dbReference>
<dbReference type="GO" id="GO:0004386">
    <property type="term" value="F:helicase activity"/>
    <property type="evidence" value="ECO:0007669"/>
    <property type="project" value="UniProtKB-KW"/>
</dbReference>
<dbReference type="EMBL" id="CP024702">
    <property type="protein sequence ID" value="ATV65428.1"/>
    <property type="molecule type" value="Genomic_DNA"/>
</dbReference>
<dbReference type="InterPro" id="IPR000330">
    <property type="entry name" value="SNF2_N"/>
</dbReference>
<sequence>MDYKFNLQLEDTKLVLTSSSSLSNFLNNKVYKLKLKKYVLTTKTEENKLFFKKEIGYIKYKKIIEIIETYSSQNNINFSISEEIKRYIDERELYIKERSRVGLGIKKQSEEILTKYHDYRKIIDEQMARKLRDKQAWDSFFMYTMKKSANFSVPGSGKTSSVYGVYSFLSFQGLVDKIVMIGPKNSFISWKDEFYNCFKDKRELKLFNIQDYPNTRAKKNALLYEAAHKKNLLLFNYESLDSILEEVKNIIDEKTLLVFDEVHKIKNPNGKRAKNSLEISYKAKYTIVLTGTPIPNSYLDIKNLLNILYHEEYNDFFGFKDVQLQNPSEYDIEDINQKIQPFFCRTTKKQLEVPEANPDIIIPCEVSDEENQIFNILLLKYAKNKLALIIRLLQLESNPKMLLKAIYENHEDFSDVLDTTLDPEFIDYIDYSQDIVDLINSIDRTKKFNSCIQKVEELNLKEKSVIVWCIFVDSIQKLAYQLKKKGISAGIIFGNTSEEEREEILNKFKEKEIEVLITNPHTLAESVSLHSVCHDAIYYEYSYNLVHLLQSKDRIHRLGLEEGQYTQYYFLHSMFLTRENFIYSLDQRIYERLLEKERIMLDAIDKDVLETLGSIEEDIEIIFKDLEF</sequence>
<dbReference type="Pfam" id="PF00176">
    <property type="entry name" value="SNF2-rel_dom"/>
    <property type="match status" value="1"/>
</dbReference>
<feature type="domain" description="Helicase C-terminal" evidence="2">
    <location>
        <begin position="454"/>
        <end position="612"/>
    </location>
</feature>
<dbReference type="Proteomes" id="UP000231749">
    <property type="component" value="Chromosome"/>
</dbReference>
<dbReference type="SMART" id="SM00487">
    <property type="entry name" value="DEXDc"/>
    <property type="match status" value="1"/>
</dbReference>
<proteinExistence type="predicted"/>
<accession>A0AAD0F322</accession>
<reference evidence="4" key="1">
    <citation type="submission" date="2017-11" db="EMBL/GenBank/DDBJ databases">
        <title>Genome sequencing of Fusobacterium periodonticum KCOM 1282.</title>
        <authorList>
            <person name="Kook J.-K."/>
            <person name="Park S.-N."/>
            <person name="Lim Y.K."/>
        </authorList>
    </citation>
    <scope>NUCLEOTIDE SEQUENCE [LARGE SCALE GENOMIC DNA]</scope>
    <source>
        <strain evidence="4">KCOM 1282</strain>
    </source>
</reference>